<dbReference type="PROSITE" id="PS01124">
    <property type="entry name" value="HTH_ARAC_FAMILY_2"/>
    <property type="match status" value="1"/>
</dbReference>
<dbReference type="PANTHER" id="PTHR43280">
    <property type="entry name" value="ARAC-FAMILY TRANSCRIPTIONAL REGULATOR"/>
    <property type="match status" value="1"/>
</dbReference>
<name>A0A2W6I4B9_STEMA</name>
<dbReference type="AlphaFoldDB" id="A0A2W6I4B9"/>
<feature type="transmembrane region" description="Helical" evidence="4">
    <location>
        <begin position="97"/>
        <end position="118"/>
    </location>
</feature>
<dbReference type="RefSeq" id="WP_111113320.1">
    <property type="nucleotide sequence ID" value="NZ_LXXM01000207.1"/>
</dbReference>
<proteinExistence type="predicted"/>
<evidence type="ECO:0000256" key="3">
    <source>
        <dbReference type="ARBA" id="ARBA00023163"/>
    </source>
</evidence>
<evidence type="ECO:0000256" key="4">
    <source>
        <dbReference type="SAM" id="Phobius"/>
    </source>
</evidence>
<feature type="transmembrane region" description="Helical" evidence="4">
    <location>
        <begin position="179"/>
        <end position="199"/>
    </location>
</feature>
<dbReference type="PROSITE" id="PS00041">
    <property type="entry name" value="HTH_ARAC_FAMILY_1"/>
    <property type="match status" value="1"/>
</dbReference>
<keyword evidence="2" id="KW-0238">DNA-binding</keyword>
<dbReference type="InterPro" id="IPR020449">
    <property type="entry name" value="Tscrpt_reg_AraC-type_HTH"/>
</dbReference>
<dbReference type="InterPro" id="IPR018062">
    <property type="entry name" value="HTH_AraC-typ_CS"/>
</dbReference>
<reference evidence="6 7" key="1">
    <citation type="submission" date="2016-05" db="EMBL/GenBank/DDBJ databases">
        <authorList>
            <person name="Lavstsen T."/>
            <person name="Jespersen J.S."/>
        </authorList>
    </citation>
    <scope>NUCLEOTIDE SEQUENCE [LARGE SCALE GENOMIC DNA]</scope>
    <source>
        <strain evidence="6 7">SM-5815</strain>
    </source>
</reference>
<comment type="caution">
    <text evidence="6">The sequence shown here is derived from an EMBL/GenBank/DDBJ whole genome shotgun (WGS) entry which is preliminary data.</text>
</comment>
<sequence length="375" mass="42409">MAFWIVVFAIGAAQAALLALALWRRPVNAGANRVLAVWIALIGIDLAVKAVYWNPSYPTAGKALRFVGLFPFLYGSLFYVYVRVLTEARAARWRDSVHLSGFIIVLALHAGFFLRGWVPPEGIHARLLTGIDELEWMRLNIVLYAYSLSYVIAGLLRVWRYRRGLLQRRSDADRMSLHWIDAMAISQIAIWFVATLQWLVRIPWIDYPLIYGLVAAWVFLMGYFSLTQVAVVVEPAIEPPPAEPDMASSAEDPRIADVEARLSQLMAEQQLYREPALTIGQLAKRSGYPEYLVSVVINRRFGENFWDYINRQRIEATARHLADGADTRTILDIAYACGFTSKSTFNAAFKRQLGETPSVFRKRHAMSGAPESPNR</sequence>
<gene>
    <name evidence="6" type="ORF">A7X83_14150</name>
</gene>
<dbReference type="EMBL" id="LXXM01000207">
    <property type="protein sequence ID" value="PZS88796.1"/>
    <property type="molecule type" value="Genomic_DNA"/>
</dbReference>
<keyword evidence="4" id="KW-0472">Membrane</keyword>
<dbReference type="SMART" id="SM00342">
    <property type="entry name" value="HTH_ARAC"/>
    <property type="match status" value="1"/>
</dbReference>
<dbReference type="Proteomes" id="UP000249614">
    <property type="component" value="Unassembled WGS sequence"/>
</dbReference>
<dbReference type="Pfam" id="PF12833">
    <property type="entry name" value="HTH_18"/>
    <property type="match status" value="1"/>
</dbReference>
<dbReference type="Gene3D" id="1.10.10.60">
    <property type="entry name" value="Homeodomain-like"/>
    <property type="match status" value="1"/>
</dbReference>
<dbReference type="GO" id="GO:0043565">
    <property type="term" value="F:sequence-specific DNA binding"/>
    <property type="evidence" value="ECO:0007669"/>
    <property type="project" value="InterPro"/>
</dbReference>
<feature type="transmembrane region" description="Helical" evidence="4">
    <location>
        <begin position="205"/>
        <end position="226"/>
    </location>
</feature>
<keyword evidence="3" id="KW-0804">Transcription</keyword>
<dbReference type="PRINTS" id="PR00032">
    <property type="entry name" value="HTHARAC"/>
</dbReference>
<evidence type="ECO:0000259" key="5">
    <source>
        <dbReference type="PROSITE" id="PS01124"/>
    </source>
</evidence>
<dbReference type="GO" id="GO:0003700">
    <property type="term" value="F:DNA-binding transcription factor activity"/>
    <property type="evidence" value="ECO:0007669"/>
    <property type="project" value="InterPro"/>
</dbReference>
<accession>A0A2W6I4B9</accession>
<keyword evidence="1" id="KW-0805">Transcription regulation</keyword>
<feature type="transmembrane region" description="Helical" evidence="4">
    <location>
        <begin position="6"/>
        <end position="23"/>
    </location>
</feature>
<evidence type="ECO:0000256" key="2">
    <source>
        <dbReference type="ARBA" id="ARBA00023125"/>
    </source>
</evidence>
<dbReference type="PANTHER" id="PTHR43280:SF29">
    <property type="entry name" value="ARAC-FAMILY TRANSCRIPTIONAL REGULATOR"/>
    <property type="match status" value="1"/>
</dbReference>
<feature type="transmembrane region" description="Helical" evidence="4">
    <location>
        <begin position="35"/>
        <end position="54"/>
    </location>
</feature>
<evidence type="ECO:0000256" key="1">
    <source>
        <dbReference type="ARBA" id="ARBA00023015"/>
    </source>
</evidence>
<keyword evidence="4" id="KW-0812">Transmembrane</keyword>
<dbReference type="InterPro" id="IPR009057">
    <property type="entry name" value="Homeodomain-like_sf"/>
</dbReference>
<evidence type="ECO:0000313" key="7">
    <source>
        <dbReference type="Proteomes" id="UP000249614"/>
    </source>
</evidence>
<dbReference type="InterPro" id="IPR018060">
    <property type="entry name" value="HTH_AraC"/>
</dbReference>
<protein>
    <submittedName>
        <fullName evidence="6">AraC family transcriptional regulator</fullName>
    </submittedName>
</protein>
<dbReference type="SUPFAM" id="SSF46689">
    <property type="entry name" value="Homeodomain-like"/>
    <property type="match status" value="1"/>
</dbReference>
<feature type="transmembrane region" description="Helical" evidence="4">
    <location>
        <begin position="138"/>
        <end position="159"/>
    </location>
</feature>
<evidence type="ECO:0000313" key="6">
    <source>
        <dbReference type="EMBL" id="PZS88796.1"/>
    </source>
</evidence>
<feature type="domain" description="HTH araC/xylS-type" evidence="5">
    <location>
        <begin position="260"/>
        <end position="363"/>
    </location>
</feature>
<keyword evidence="4" id="KW-1133">Transmembrane helix</keyword>
<feature type="transmembrane region" description="Helical" evidence="4">
    <location>
        <begin position="66"/>
        <end position="85"/>
    </location>
</feature>
<organism evidence="6 7">
    <name type="scientific">Stenotrophomonas maltophilia</name>
    <name type="common">Pseudomonas maltophilia</name>
    <name type="synonym">Xanthomonas maltophilia</name>
    <dbReference type="NCBI Taxonomy" id="40324"/>
    <lineage>
        <taxon>Bacteria</taxon>
        <taxon>Pseudomonadati</taxon>
        <taxon>Pseudomonadota</taxon>
        <taxon>Gammaproteobacteria</taxon>
        <taxon>Lysobacterales</taxon>
        <taxon>Lysobacteraceae</taxon>
        <taxon>Stenotrophomonas</taxon>
        <taxon>Stenotrophomonas maltophilia group</taxon>
    </lineage>
</organism>